<keyword evidence="2" id="KW-0732">Signal</keyword>
<proteinExistence type="predicted"/>
<accession>A0ABT1PMD5</accession>
<feature type="region of interest" description="Disordered" evidence="1">
    <location>
        <begin position="59"/>
        <end position="83"/>
    </location>
</feature>
<protein>
    <recommendedName>
        <fullName evidence="5">Secreted protein</fullName>
    </recommendedName>
</protein>
<keyword evidence="4" id="KW-1185">Reference proteome</keyword>
<feature type="signal peptide" evidence="2">
    <location>
        <begin position="1"/>
        <end position="26"/>
    </location>
</feature>
<feature type="compositionally biased region" description="Gly residues" evidence="1">
    <location>
        <begin position="72"/>
        <end position="83"/>
    </location>
</feature>
<evidence type="ECO:0000256" key="2">
    <source>
        <dbReference type="SAM" id="SignalP"/>
    </source>
</evidence>
<evidence type="ECO:0000256" key="1">
    <source>
        <dbReference type="SAM" id="MobiDB-lite"/>
    </source>
</evidence>
<evidence type="ECO:0008006" key="5">
    <source>
        <dbReference type="Google" id="ProtNLM"/>
    </source>
</evidence>
<comment type="caution">
    <text evidence="3">The sequence shown here is derived from an EMBL/GenBank/DDBJ whole genome shotgun (WGS) entry which is preliminary data.</text>
</comment>
<dbReference type="EMBL" id="JANFNH010000071">
    <property type="protein sequence ID" value="MCQ4046526.1"/>
    <property type="molecule type" value="Genomic_DNA"/>
</dbReference>
<gene>
    <name evidence="3" type="ORF">NON19_31855</name>
</gene>
<dbReference type="Proteomes" id="UP001206206">
    <property type="component" value="Unassembled WGS sequence"/>
</dbReference>
<sequence length="83" mass="8126">MSSLKRRIAQVTLVATASTLPMIVSAGSANAVGADLGPLVEKVAKTTVPLVANTLNRLQGQQGPAPLSGAFGQSGGTASPGGL</sequence>
<name>A0ABT1PMD5_9ACTN</name>
<dbReference type="RefSeq" id="WP_255932768.1">
    <property type="nucleotide sequence ID" value="NZ_JANFNH010000071.1"/>
</dbReference>
<evidence type="ECO:0000313" key="4">
    <source>
        <dbReference type="Proteomes" id="UP001206206"/>
    </source>
</evidence>
<reference evidence="3 4" key="1">
    <citation type="submission" date="2022-06" db="EMBL/GenBank/DDBJ databases">
        <title>Draft genome sequence of type strain Streptomyces rubrisoli DSM 42083.</title>
        <authorList>
            <person name="Duangmal K."/>
            <person name="Klaysubun C."/>
        </authorList>
    </citation>
    <scope>NUCLEOTIDE SEQUENCE [LARGE SCALE GENOMIC DNA]</scope>
    <source>
        <strain evidence="3 4">DSM 42083</strain>
    </source>
</reference>
<evidence type="ECO:0000313" key="3">
    <source>
        <dbReference type="EMBL" id="MCQ4046526.1"/>
    </source>
</evidence>
<organism evidence="3 4">
    <name type="scientific">Streptantibioticus rubrisoli</name>
    <dbReference type="NCBI Taxonomy" id="1387313"/>
    <lineage>
        <taxon>Bacteria</taxon>
        <taxon>Bacillati</taxon>
        <taxon>Actinomycetota</taxon>
        <taxon>Actinomycetes</taxon>
        <taxon>Kitasatosporales</taxon>
        <taxon>Streptomycetaceae</taxon>
        <taxon>Streptantibioticus</taxon>
    </lineage>
</organism>
<feature type="chain" id="PRO_5046074317" description="Secreted protein" evidence="2">
    <location>
        <begin position="27"/>
        <end position="83"/>
    </location>
</feature>